<dbReference type="PANTHER" id="PTHR31605:SF0">
    <property type="entry name" value="GLYCEROL-3-PHOSPHATE O-ACYLTRANSFERASE 1"/>
    <property type="match status" value="1"/>
</dbReference>
<proteinExistence type="predicted"/>
<keyword evidence="4" id="KW-0012">Acyltransferase</keyword>
<evidence type="ECO:0000256" key="2">
    <source>
        <dbReference type="SAM" id="Phobius"/>
    </source>
</evidence>
<dbReference type="RefSeq" id="WP_377487468.1">
    <property type="nucleotide sequence ID" value="NZ_JBHUOX010000014.1"/>
</dbReference>
<feature type="domain" description="Phospholipid/glycerol acyltransferase" evidence="3">
    <location>
        <begin position="35"/>
        <end position="163"/>
    </location>
</feature>
<dbReference type="SUPFAM" id="SSF69593">
    <property type="entry name" value="Glycerol-3-phosphate (1)-acyltransferase"/>
    <property type="match status" value="1"/>
</dbReference>
<dbReference type="SMART" id="SM00563">
    <property type="entry name" value="PlsC"/>
    <property type="match status" value="1"/>
</dbReference>
<keyword evidence="1" id="KW-0175">Coiled coil</keyword>
<name>A0ABW6BWP7_9BACT</name>
<feature type="coiled-coil region" evidence="1">
    <location>
        <begin position="423"/>
        <end position="450"/>
    </location>
</feature>
<keyword evidence="2" id="KW-0812">Transmembrane</keyword>
<feature type="transmembrane region" description="Helical" evidence="2">
    <location>
        <begin position="378"/>
        <end position="400"/>
    </location>
</feature>
<dbReference type="PANTHER" id="PTHR31605">
    <property type="entry name" value="GLYCEROL-3-PHOSPHATE O-ACYLTRANSFERASE 1"/>
    <property type="match status" value="1"/>
</dbReference>
<feature type="transmembrane region" description="Helical" evidence="2">
    <location>
        <begin position="307"/>
        <end position="327"/>
    </location>
</feature>
<protein>
    <submittedName>
        <fullName evidence="4">Lysophospholipid acyltransferase family protein</fullName>
        <ecNumber evidence="4">2.3.1.-</ecNumber>
    </submittedName>
</protein>
<evidence type="ECO:0000256" key="1">
    <source>
        <dbReference type="SAM" id="Coils"/>
    </source>
</evidence>
<feature type="transmembrane region" description="Helical" evidence="2">
    <location>
        <begin position="347"/>
        <end position="366"/>
    </location>
</feature>
<organism evidence="4 5">
    <name type="scientific">Pontibacter toksunensis</name>
    <dbReference type="NCBI Taxonomy" id="1332631"/>
    <lineage>
        <taxon>Bacteria</taxon>
        <taxon>Pseudomonadati</taxon>
        <taxon>Bacteroidota</taxon>
        <taxon>Cytophagia</taxon>
        <taxon>Cytophagales</taxon>
        <taxon>Hymenobacteraceae</taxon>
        <taxon>Pontibacter</taxon>
    </lineage>
</organism>
<keyword evidence="2" id="KW-0472">Membrane</keyword>
<evidence type="ECO:0000259" key="3">
    <source>
        <dbReference type="SMART" id="SM00563"/>
    </source>
</evidence>
<keyword evidence="2" id="KW-1133">Transmembrane helix</keyword>
<evidence type="ECO:0000313" key="5">
    <source>
        <dbReference type="Proteomes" id="UP001597641"/>
    </source>
</evidence>
<dbReference type="EC" id="2.3.1.-" evidence="4"/>
<dbReference type="Proteomes" id="UP001597641">
    <property type="component" value="Unassembled WGS sequence"/>
</dbReference>
<dbReference type="InterPro" id="IPR002123">
    <property type="entry name" value="Plipid/glycerol_acylTrfase"/>
</dbReference>
<accession>A0ABW6BWP7</accession>
<keyword evidence="4" id="KW-0808">Transferase</keyword>
<dbReference type="EMBL" id="JBHUOX010000014">
    <property type="protein sequence ID" value="MFD3002234.1"/>
    <property type="molecule type" value="Genomic_DNA"/>
</dbReference>
<dbReference type="GO" id="GO:0016746">
    <property type="term" value="F:acyltransferase activity"/>
    <property type="evidence" value="ECO:0007669"/>
    <property type="project" value="UniProtKB-KW"/>
</dbReference>
<comment type="caution">
    <text evidence="4">The sequence shown here is derived from an EMBL/GenBank/DDBJ whole genome shotgun (WGS) entry which is preliminary data.</text>
</comment>
<gene>
    <name evidence="4" type="ORF">ACFS7Z_17820</name>
</gene>
<reference evidence="5" key="1">
    <citation type="journal article" date="2019" name="Int. J. Syst. Evol. Microbiol.">
        <title>The Global Catalogue of Microorganisms (GCM) 10K type strain sequencing project: providing services to taxonomists for standard genome sequencing and annotation.</title>
        <authorList>
            <consortium name="The Broad Institute Genomics Platform"/>
            <consortium name="The Broad Institute Genome Sequencing Center for Infectious Disease"/>
            <person name="Wu L."/>
            <person name="Ma J."/>
        </authorList>
    </citation>
    <scope>NUCLEOTIDE SEQUENCE [LARGE SCALE GENOMIC DNA]</scope>
    <source>
        <strain evidence="5">KCTC 23984</strain>
    </source>
</reference>
<evidence type="ECO:0000313" key="4">
    <source>
        <dbReference type="EMBL" id="MFD3002234.1"/>
    </source>
</evidence>
<dbReference type="Pfam" id="PF01553">
    <property type="entry name" value="Acyltransferase"/>
    <property type="match status" value="1"/>
</dbReference>
<keyword evidence="5" id="KW-1185">Reference proteome</keyword>
<sequence length="452" mass="52006">MLYAILKLIYKTGLQVFFRRFEARNRSLMPDEGPLLVVSNHPNTFMDPIVTASLLNQPVHFIAKSTVFGSGFQNWMLRQMHLIPIHRREDNPDQAVSNDEAFAASFKALQQKKTLLIFPEGNSFNQRRLRKLKTGTARIALGAEADADYSLGIKILPVGINYAAPTRFRSDVFVNIGEPITVADYATTYQQDGQTAVLALTEDIRLRLESLIIHTPTDEEDELARQVETIYKDHLAAAAPPDVPSHEQDFLLTKAIVKSIEYFSQVAPARVVALKQKLNSYMMQLKRLRLRDAVMGKRSKTIIRQSLLNLLYLVAGLPVYLYGLLHNYLPYIIPSKVARAVTKEEEWYAPIMLTVGIFTFPHFYLLECWLMQDLFNLSLPWLLLYFLSLPLSGFFTLHYWSTLQHTQEHWLFLRLFAKRQDLMADLRQQRQEIVAELEAAKQEYLEQLNTSL</sequence>
<dbReference type="InterPro" id="IPR052744">
    <property type="entry name" value="GPAT/DAPAT"/>
</dbReference>
<dbReference type="CDD" id="cd07992">
    <property type="entry name" value="LPLAT_AAK14816-like"/>
    <property type="match status" value="1"/>
</dbReference>